<dbReference type="Gene3D" id="3.30.720.110">
    <property type="match status" value="1"/>
</dbReference>
<evidence type="ECO:0000259" key="1">
    <source>
        <dbReference type="Pfam" id="PF00903"/>
    </source>
</evidence>
<dbReference type="EMBL" id="VTYF01000001">
    <property type="protein sequence ID" value="NOI07667.1"/>
    <property type="molecule type" value="Genomic_DNA"/>
</dbReference>
<gene>
    <name evidence="2" type="ORF">F0254_02155</name>
</gene>
<dbReference type="RefSeq" id="WP_005377781.1">
    <property type="nucleotide sequence ID" value="NZ_CAJDZC010000005.1"/>
</dbReference>
<dbReference type="Gene3D" id="3.30.720.120">
    <property type="match status" value="1"/>
</dbReference>
<accession>A0A0L7UG55</accession>
<evidence type="ECO:0000313" key="3">
    <source>
        <dbReference type="Proteomes" id="UP000532247"/>
    </source>
</evidence>
<dbReference type="PIRSF" id="PIRSF039020">
    <property type="entry name" value="EhpR"/>
    <property type="match status" value="1"/>
</dbReference>
<dbReference type="STRING" id="663.BAU10_06485"/>
<dbReference type="InterPro" id="IPR029068">
    <property type="entry name" value="Glyas_Bleomycin-R_OHBP_Dase"/>
</dbReference>
<protein>
    <submittedName>
        <fullName evidence="2">Glyoxalase</fullName>
    </submittedName>
</protein>
<sequence length="121" mass="13818">MLTINSFVLYVEDIHISQVFYSKLFERKVTQLSPTFAAIPLTEGLTLTLKQRDNLSPYSGIRGGGTELSLSVPNSHMLERIYKRWKDLGVEFVQPPATSVYGLNFMAIDPDKHRIRVFINE</sequence>
<name>A0A0L7UG55_VIBAL</name>
<dbReference type="SUPFAM" id="SSF54593">
    <property type="entry name" value="Glyoxalase/Bleomycin resistance protein/Dihydroxybiphenyl dioxygenase"/>
    <property type="match status" value="1"/>
</dbReference>
<dbReference type="Pfam" id="PF00903">
    <property type="entry name" value="Glyoxalase"/>
    <property type="match status" value="1"/>
</dbReference>
<dbReference type="eggNOG" id="COG0346">
    <property type="taxonomic scope" value="Bacteria"/>
</dbReference>
<dbReference type="InterPro" id="IPR004360">
    <property type="entry name" value="Glyas_Fos-R_dOase_dom"/>
</dbReference>
<dbReference type="AlphaFoldDB" id="A0A0L7UG55"/>
<dbReference type="OrthoDB" id="9806945at2"/>
<dbReference type="Proteomes" id="UP000532247">
    <property type="component" value="Unassembled WGS sequence"/>
</dbReference>
<organism evidence="2 3">
    <name type="scientific">Vibrio alginolyticus</name>
    <dbReference type="NCBI Taxonomy" id="663"/>
    <lineage>
        <taxon>Bacteria</taxon>
        <taxon>Pseudomonadati</taxon>
        <taxon>Pseudomonadota</taxon>
        <taxon>Gammaproteobacteria</taxon>
        <taxon>Vibrionales</taxon>
        <taxon>Vibrionaceae</taxon>
        <taxon>Vibrio</taxon>
    </lineage>
</organism>
<evidence type="ECO:0000313" key="2">
    <source>
        <dbReference type="EMBL" id="NOI07667.1"/>
    </source>
</evidence>
<feature type="domain" description="Glyoxalase/fosfomycin resistance/dioxygenase" evidence="1">
    <location>
        <begin position="4"/>
        <end position="116"/>
    </location>
</feature>
<proteinExistence type="predicted"/>
<reference evidence="2 3" key="1">
    <citation type="submission" date="2019-09" db="EMBL/GenBank/DDBJ databases">
        <title>Draft genome sequencing and comparative genomics of hatchery-associated Vibrios.</title>
        <authorList>
            <person name="Kehlet-Delgado H."/>
            <person name="Mueller R.S."/>
        </authorList>
    </citation>
    <scope>NUCLEOTIDE SEQUENCE [LARGE SCALE GENOMIC DNA]</scope>
    <source>
        <strain evidence="2 3">081416A</strain>
    </source>
</reference>
<dbReference type="InterPro" id="IPR026275">
    <property type="entry name" value="Glyoxalase/dOase/EhpR"/>
</dbReference>
<comment type="caution">
    <text evidence="2">The sequence shown here is derived from an EMBL/GenBank/DDBJ whole genome shotgun (WGS) entry which is preliminary data.</text>
</comment>